<organism evidence="2 3">
    <name type="scientific">Fistulifera solaris</name>
    <name type="common">Oleaginous diatom</name>
    <dbReference type="NCBI Taxonomy" id="1519565"/>
    <lineage>
        <taxon>Eukaryota</taxon>
        <taxon>Sar</taxon>
        <taxon>Stramenopiles</taxon>
        <taxon>Ochrophyta</taxon>
        <taxon>Bacillariophyta</taxon>
        <taxon>Bacillariophyceae</taxon>
        <taxon>Bacillariophycidae</taxon>
        <taxon>Naviculales</taxon>
        <taxon>Naviculaceae</taxon>
        <taxon>Fistulifera</taxon>
    </lineage>
</organism>
<gene>
    <name evidence="2" type="ORF">FisN_14Lu396</name>
</gene>
<evidence type="ECO:0000256" key="1">
    <source>
        <dbReference type="SAM" id="MobiDB-lite"/>
    </source>
</evidence>
<keyword evidence="3" id="KW-1185">Reference proteome</keyword>
<dbReference type="EMBL" id="BDSP01000071">
    <property type="protein sequence ID" value="GAX13606.1"/>
    <property type="molecule type" value="Genomic_DNA"/>
</dbReference>
<protein>
    <submittedName>
        <fullName evidence="2">Uncharacterized protein</fullName>
    </submittedName>
</protein>
<accession>A0A1Z5JI41</accession>
<feature type="region of interest" description="Disordered" evidence="1">
    <location>
        <begin position="145"/>
        <end position="188"/>
    </location>
</feature>
<feature type="compositionally biased region" description="Acidic residues" evidence="1">
    <location>
        <begin position="61"/>
        <end position="73"/>
    </location>
</feature>
<feature type="region of interest" description="Disordered" evidence="1">
    <location>
        <begin position="1"/>
        <end position="30"/>
    </location>
</feature>
<sequence>MTTASTSVTLTNGSGSGSPNKSPRKHLMPPVLRRYSSDTEFDDLMSNVDAGDMCENLELLQLDENEEGEEENDKTDGSMRHRLSSFKGDKSRGHKQHSSNWSFSLGSFDDSYSEDVTAAMEELSIGSSVRDDTDVVNLTGDFLLNLPKRTNSNSSQHNTTISSIHSKYQSSLHDVDSEADDDEDDELK</sequence>
<evidence type="ECO:0000313" key="3">
    <source>
        <dbReference type="Proteomes" id="UP000198406"/>
    </source>
</evidence>
<dbReference type="Proteomes" id="UP000198406">
    <property type="component" value="Unassembled WGS sequence"/>
</dbReference>
<comment type="caution">
    <text evidence="2">The sequence shown here is derived from an EMBL/GenBank/DDBJ whole genome shotgun (WGS) entry which is preliminary data.</text>
</comment>
<feature type="compositionally biased region" description="Polar residues" evidence="1">
    <location>
        <begin position="148"/>
        <end position="172"/>
    </location>
</feature>
<feature type="compositionally biased region" description="Polar residues" evidence="1">
    <location>
        <begin position="1"/>
        <end position="12"/>
    </location>
</feature>
<dbReference type="AlphaFoldDB" id="A0A1Z5JI41"/>
<dbReference type="InParanoid" id="A0A1Z5JI41"/>
<feature type="compositionally biased region" description="Acidic residues" evidence="1">
    <location>
        <begin position="177"/>
        <end position="188"/>
    </location>
</feature>
<name>A0A1Z5JI41_FISSO</name>
<proteinExistence type="predicted"/>
<evidence type="ECO:0000313" key="2">
    <source>
        <dbReference type="EMBL" id="GAX13606.1"/>
    </source>
</evidence>
<reference evidence="2 3" key="1">
    <citation type="journal article" date="2015" name="Plant Cell">
        <title>Oil accumulation by the oleaginous diatom Fistulifera solaris as revealed by the genome and transcriptome.</title>
        <authorList>
            <person name="Tanaka T."/>
            <person name="Maeda Y."/>
            <person name="Veluchamy A."/>
            <person name="Tanaka M."/>
            <person name="Abida H."/>
            <person name="Marechal E."/>
            <person name="Bowler C."/>
            <person name="Muto M."/>
            <person name="Sunaga Y."/>
            <person name="Tanaka M."/>
            <person name="Yoshino T."/>
            <person name="Taniguchi T."/>
            <person name="Fukuda Y."/>
            <person name="Nemoto M."/>
            <person name="Matsumoto M."/>
            <person name="Wong P.S."/>
            <person name="Aburatani S."/>
            <person name="Fujibuchi W."/>
        </authorList>
    </citation>
    <scope>NUCLEOTIDE SEQUENCE [LARGE SCALE GENOMIC DNA]</scope>
    <source>
        <strain evidence="2 3">JPCC DA0580</strain>
    </source>
</reference>
<feature type="region of interest" description="Disordered" evidence="1">
    <location>
        <begin position="60"/>
        <end position="101"/>
    </location>
</feature>